<evidence type="ECO:0000259" key="2">
    <source>
        <dbReference type="PROSITE" id="PS50263"/>
    </source>
</evidence>
<reference evidence="4 5" key="1">
    <citation type="journal article" date="2013" name="Genome Announc.">
        <title>Draft genome sequence of Serratia sp. strain ATCC 39006, a model bacterium for analysis of the biosynthesis and regulation of prodigiosin, a carbapenem, and gas vesicles.</title>
        <authorList>
            <person name="Fineran P.C."/>
            <person name="Iglesias Cans M.C."/>
            <person name="Ramsay J.P."/>
            <person name="Wilf N.M."/>
            <person name="Cossyleon D."/>
            <person name="McNeil M.B."/>
            <person name="Williamson N.R."/>
            <person name="Monson R.E."/>
            <person name="Becher S.A."/>
            <person name="Stanton J.A."/>
            <person name="Brugger K."/>
            <person name="Brown S.D."/>
            <person name="Salmond G.P."/>
        </authorList>
    </citation>
    <scope>NUCLEOTIDE SEQUENCE [LARGE SCALE GENOMIC DNA]</scope>
    <source>
        <strain evidence="4">ATCC 39006</strain>
        <strain evidence="5">ATCC 39006 / SC 11482</strain>
    </source>
</reference>
<feature type="domain" description="CN hydrolase" evidence="2">
    <location>
        <begin position="1"/>
        <end position="238"/>
    </location>
</feature>
<dbReference type="SUPFAM" id="SSF56317">
    <property type="entry name" value="Carbon-nitrogen hydrolase"/>
    <property type="match status" value="1"/>
</dbReference>
<proteinExistence type="inferred from homology"/>
<dbReference type="InterPro" id="IPR036526">
    <property type="entry name" value="C-N_Hydrolase_sf"/>
</dbReference>
<reference evidence="4" key="2">
    <citation type="submission" date="2013-09" db="EMBL/GenBank/DDBJ databases">
        <authorList>
            <person name="Wang G."/>
            <person name="Yang Y."/>
            <person name="Su Y."/>
        </authorList>
    </citation>
    <scope>NUCLEOTIDE SEQUENCE</scope>
    <source>
        <strain evidence="4">ATCC 39006</strain>
    </source>
</reference>
<dbReference type="Gene3D" id="3.60.110.10">
    <property type="entry name" value="Carbon-nitrogen hydrolase"/>
    <property type="match status" value="1"/>
</dbReference>
<dbReference type="EMBL" id="CP025085">
    <property type="protein sequence ID" value="AUH01603.1"/>
    <property type="molecule type" value="Genomic_DNA"/>
</dbReference>
<reference evidence="3 6" key="3">
    <citation type="submission" date="2017-11" db="EMBL/GenBank/DDBJ databases">
        <title>Complete genome sequence of Serratia sp. ATCC 39006 LacA.</title>
        <authorList>
            <person name="Hampton H.G."/>
            <person name="Jackson S.A."/>
            <person name="Jauregui R."/>
            <person name="Poulter G.T.M."/>
            <person name="Salmond G.P.C."/>
            <person name="Fineran P.C."/>
        </authorList>
    </citation>
    <scope>NUCLEOTIDE SEQUENCE [LARGE SCALE GENOMIC DNA]</scope>
    <source>
        <strain evidence="3 6">ATCC 39006</strain>
    </source>
</reference>
<reference evidence="4" key="4">
    <citation type="submission" date="2017-11" db="EMBL/GenBank/DDBJ databases">
        <title>Complete genome sequence of Serratia sp. ATCC 39006.</title>
        <authorList>
            <person name="Hampton H.G."/>
            <person name="Jackson S.A."/>
            <person name="Jauregui R."/>
            <person name="Poulter G.T.M."/>
            <person name="Salmond G.P.C."/>
            <person name="Fineran P.C."/>
        </authorList>
    </citation>
    <scope>NUCLEOTIDE SEQUENCE</scope>
    <source>
        <strain evidence="4">ATCC 39006</strain>
    </source>
</reference>
<sequence>MKVSLGQFAVQRTWQDNAITCIALMQRAAAAGADLLVLPEAVHARDNNNAEWGMDAAQPINGPFVSQLLEASQLIDISVIFTIHTPVHNEFVHNTLLVLRQGEVLAFYHKLHLYDAFSSQESKRVIPGESIPAIIEIAGIKVGLMVCYDVRFPDLARQLAMNGAEVLVLPSAWVKGPQKEAHWELLTRTRALENTCYMVGVGECGEKNIGNSLVVDPLGVVIAQAAEAPDLIFADINFERIQHVRHQLPVLRHNRFKAPVLR</sequence>
<dbReference type="KEGG" id="serq:CWC46_18415"/>
<comment type="similarity">
    <text evidence="1">Belongs to the carbon-nitrogen hydrolase superfamily. NIT1/NIT2 family.</text>
</comment>
<dbReference type="KEGG" id="sera:Ser39006_018415"/>
<dbReference type="PANTHER" id="PTHR23088">
    <property type="entry name" value="NITRILASE-RELATED"/>
    <property type="match status" value="1"/>
</dbReference>
<name>A0A2I5TMZ0_SERS3</name>
<keyword evidence="5" id="KW-1185">Reference proteome</keyword>
<evidence type="ECO:0000256" key="1">
    <source>
        <dbReference type="ARBA" id="ARBA00010613"/>
    </source>
</evidence>
<dbReference type="AlphaFoldDB" id="A0A2I5TMZ0"/>
<dbReference type="GO" id="GO:0016787">
    <property type="term" value="F:hydrolase activity"/>
    <property type="evidence" value="ECO:0007669"/>
    <property type="project" value="UniProtKB-KW"/>
</dbReference>
<dbReference type="STRING" id="104623.Ser39006_01814"/>
<evidence type="ECO:0000313" key="3">
    <source>
        <dbReference type="EMBL" id="AUH01603.1"/>
    </source>
</evidence>
<evidence type="ECO:0000313" key="5">
    <source>
        <dbReference type="Proteomes" id="UP000017700"/>
    </source>
</evidence>
<dbReference type="InterPro" id="IPR003010">
    <property type="entry name" value="C-N_Hydrolase"/>
</dbReference>
<gene>
    <name evidence="3" type="ORF">CWC46_18415</name>
    <name evidence="4" type="ORF">Ser39006_018415</name>
</gene>
<organism evidence="4 5">
    <name type="scientific">Serratia sp. (strain ATCC 39006)</name>
    <name type="common">Prodigiosinella confusarubida</name>
    <dbReference type="NCBI Taxonomy" id="104623"/>
    <lineage>
        <taxon>Bacteria</taxon>
        <taxon>Pseudomonadati</taxon>
        <taxon>Pseudomonadota</taxon>
        <taxon>Gammaproteobacteria</taxon>
        <taxon>Enterobacterales</taxon>
        <taxon>Pectobacteriaceae</taxon>
        <taxon>Prodigiosinella</taxon>
    </lineage>
</organism>
<dbReference type="RefSeq" id="WP_021015080.1">
    <property type="nucleotide sequence ID" value="NZ_CP025084.1"/>
</dbReference>
<dbReference type="NCBIfam" id="NF033621">
    <property type="entry name" value="de_GSH_amidase"/>
    <property type="match status" value="1"/>
</dbReference>
<dbReference type="EMBL" id="CP025084">
    <property type="protein sequence ID" value="AUH05926.1"/>
    <property type="molecule type" value="Genomic_DNA"/>
</dbReference>
<protein>
    <submittedName>
        <fullName evidence="4">Hydrolase</fullName>
    </submittedName>
</protein>
<dbReference type="InterPro" id="IPR001110">
    <property type="entry name" value="UPF0012_CS"/>
</dbReference>
<dbReference type="InterPro" id="IPR047999">
    <property type="entry name" value="De_GSH_amidase"/>
</dbReference>
<accession>A0A2I5TMZ0</accession>
<dbReference type="PROSITE" id="PS01227">
    <property type="entry name" value="UPF0012"/>
    <property type="match status" value="1"/>
</dbReference>
<dbReference type="OrthoDB" id="9811121at2"/>
<dbReference type="PANTHER" id="PTHR23088:SF27">
    <property type="entry name" value="DEAMINATED GLUTATHIONE AMIDASE"/>
    <property type="match status" value="1"/>
</dbReference>
<evidence type="ECO:0000313" key="6">
    <source>
        <dbReference type="Proteomes" id="UP000233778"/>
    </source>
</evidence>
<dbReference type="Pfam" id="PF00795">
    <property type="entry name" value="CN_hydrolase"/>
    <property type="match status" value="1"/>
</dbReference>
<dbReference type="Proteomes" id="UP000233778">
    <property type="component" value="Chromosome"/>
</dbReference>
<keyword evidence="4" id="KW-0378">Hydrolase</keyword>
<dbReference type="PROSITE" id="PS50263">
    <property type="entry name" value="CN_HYDROLASE"/>
    <property type="match status" value="1"/>
</dbReference>
<dbReference type="Proteomes" id="UP000017700">
    <property type="component" value="Chromosome"/>
</dbReference>
<evidence type="ECO:0000313" key="4">
    <source>
        <dbReference type="EMBL" id="AUH05926.1"/>
    </source>
</evidence>
<dbReference type="CDD" id="cd07581">
    <property type="entry name" value="nitrilase_3"/>
    <property type="match status" value="1"/>
</dbReference>